<gene>
    <name evidence="3" type="ORF">FisN_16Hu026</name>
</gene>
<feature type="compositionally biased region" description="Low complexity" evidence="1">
    <location>
        <begin position="27"/>
        <end position="39"/>
    </location>
</feature>
<dbReference type="InterPro" id="IPR049227">
    <property type="entry name" value="DUF6824"/>
</dbReference>
<dbReference type="Proteomes" id="UP000198406">
    <property type="component" value="Unassembled WGS sequence"/>
</dbReference>
<dbReference type="InParanoid" id="A0A1Z5KGU5"/>
<protein>
    <recommendedName>
        <fullName evidence="2">DUF6824 domain-containing protein</fullName>
    </recommendedName>
</protein>
<name>A0A1Z5KGU5_FISSO</name>
<proteinExistence type="predicted"/>
<feature type="region of interest" description="Disordered" evidence="1">
    <location>
        <begin position="315"/>
        <end position="338"/>
    </location>
</feature>
<dbReference type="AlphaFoldDB" id="A0A1Z5KGU5"/>
<sequence>MNCKPDDEQDRDLSIAKRQSEDDEDSSVAMDSSSVAMVEELLSSEYDTEEGGNLPAEHAPHPAPHPASHPAEQDLHPAPQPAKQDPHPAPQPAKRWNDYPLKDITIPHEHDVLFGRGGHTNKHEGNKQYRKMAEDYKEEYIGLIKMDKTKLAEYIVDAWRDQDPPGRFLKKDETGRIRKKDKTVKWYDVGDKKAREKTSQLLREKKPTKGKRYDVGDKKTRKKTSQALHVKVPKRDEFGDLDEFDGVLLTPCCDDSSNNNDDRPIGPLQITRQIISDWTLDAFDFISPRVQFCFEYHAPSLFVYHTYNAPKPVCPSPNTQGLDGQDEAHPNTPGLDGQDEVHLPVRTVCCVIL</sequence>
<dbReference type="EMBL" id="BDSP01000222">
    <property type="protein sequence ID" value="GAX25188.1"/>
    <property type="molecule type" value="Genomic_DNA"/>
</dbReference>
<evidence type="ECO:0000313" key="4">
    <source>
        <dbReference type="Proteomes" id="UP000198406"/>
    </source>
</evidence>
<accession>A0A1Z5KGU5</accession>
<dbReference type="Pfam" id="PF20710">
    <property type="entry name" value="DUF6824"/>
    <property type="match status" value="1"/>
</dbReference>
<comment type="caution">
    <text evidence="3">The sequence shown here is derived from an EMBL/GenBank/DDBJ whole genome shotgun (WGS) entry which is preliminary data.</text>
</comment>
<feature type="region of interest" description="Disordered" evidence="1">
    <location>
        <begin position="1"/>
        <end position="99"/>
    </location>
</feature>
<evidence type="ECO:0000259" key="2">
    <source>
        <dbReference type="Pfam" id="PF20710"/>
    </source>
</evidence>
<reference evidence="3 4" key="1">
    <citation type="journal article" date="2015" name="Plant Cell">
        <title>Oil accumulation by the oleaginous diatom Fistulifera solaris as revealed by the genome and transcriptome.</title>
        <authorList>
            <person name="Tanaka T."/>
            <person name="Maeda Y."/>
            <person name="Veluchamy A."/>
            <person name="Tanaka M."/>
            <person name="Abida H."/>
            <person name="Marechal E."/>
            <person name="Bowler C."/>
            <person name="Muto M."/>
            <person name="Sunaga Y."/>
            <person name="Tanaka M."/>
            <person name="Yoshino T."/>
            <person name="Taniguchi T."/>
            <person name="Fukuda Y."/>
            <person name="Nemoto M."/>
            <person name="Matsumoto M."/>
            <person name="Wong P.S."/>
            <person name="Aburatani S."/>
            <person name="Fujibuchi W."/>
        </authorList>
    </citation>
    <scope>NUCLEOTIDE SEQUENCE [LARGE SCALE GENOMIC DNA]</scope>
    <source>
        <strain evidence="3 4">JPCC DA0580</strain>
    </source>
</reference>
<dbReference type="OrthoDB" id="48650at2759"/>
<keyword evidence="4" id="KW-1185">Reference proteome</keyword>
<feature type="region of interest" description="Disordered" evidence="1">
    <location>
        <begin position="206"/>
        <end position="227"/>
    </location>
</feature>
<feature type="domain" description="DUF6824" evidence="2">
    <location>
        <begin position="111"/>
        <end position="204"/>
    </location>
</feature>
<feature type="compositionally biased region" description="Basic and acidic residues" evidence="1">
    <location>
        <begin position="206"/>
        <end position="218"/>
    </location>
</feature>
<evidence type="ECO:0000256" key="1">
    <source>
        <dbReference type="SAM" id="MobiDB-lite"/>
    </source>
</evidence>
<feature type="compositionally biased region" description="Basic and acidic residues" evidence="1">
    <location>
        <begin position="1"/>
        <end position="20"/>
    </location>
</feature>
<evidence type="ECO:0000313" key="3">
    <source>
        <dbReference type="EMBL" id="GAX25188.1"/>
    </source>
</evidence>
<organism evidence="3 4">
    <name type="scientific">Fistulifera solaris</name>
    <name type="common">Oleaginous diatom</name>
    <dbReference type="NCBI Taxonomy" id="1519565"/>
    <lineage>
        <taxon>Eukaryota</taxon>
        <taxon>Sar</taxon>
        <taxon>Stramenopiles</taxon>
        <taxon>Ochrophyta</taxon>
        <taxon>Bacillariophyta</taxon>
        <taxon>Bacillariophyceae</taxon>
        <taxon>Bacillariophycidae</taxon>
        <taxon>Naviculales</taxon>
        <taxon>Naviculaceae</taxon>
        <taxon>Fistulifera</taxon>
    </lineage>
</organism>